<comment type="caution">
    <text evidence="2">The sequence shown here is derived from an EMBL/GenBank/DDBJ whole genome shotgun (WGS) entry which is preliminary data.</text>
</comment>
<evidence type="ECO:0000313" key="3">
    <source>
        <dbReference type="Proteomes" id="UP000230282"/>
    </source>
</evidence>
<protein>
    <submittedName>
        <fullName evidence="2">AbrB/MazE/SpoVT family DNA-binding domain-containing protein</fullName>
    </submittedName>
</protein>
<evidence type="ECO:0000313" key="2">
    <source>
        <dbReference type="EMBL" id="PJG84067.1"/>
    </source>
</evidence>
<dbReference type="Pfam" id="PF04014">
    <property type="entry name" value="MazE_antitoxin"/>
    <property type="match status" value="1"/>
</dbReference>
<accession>A0A2M8RYU5</accession>
<dbReference type="Proteomes" id="UP000230282">
    <property type="component" value="Unassembled WGS sequence"/>
</dbReference>
<dbReference type="EMBL" id="PHGZ01000003">
    <property type="protein sequence ID" value="PJG84067.1"/>
    <property type="molecule type" value="Genomic_DNA"/>
</dbReference>
<sequence>MYVDIIYLHMAKGELMQLQIKKWGNSAAVRLPQAVLAQLHLSENDHFDLEVQPDGLMLRPVKSKKRYSIQTLMAEMGDDLPRVEGWDEMKSVGKEG</sequence>
<proteinExistence type="predicted"/>
<gene>
    <name evidence="2" type="ORF">CVP04_01035</name>
</gene>
<dbReference type="GO" id="GO:0003677">
    <property type="term" value="F:DNA binding"/>
    <property type="evidence" value="ECO:0007669"/>
    <property type="project" value="UniProtKB-KW"/>
</dbReference>
<organism evidence="2 3">
    <name type="scientific">Caviibacterium pharyngocola</name>
    <dbReference type="NCBI Taxonomy" id="28159"/>
    <lineage>
        <taxon>Bacteria</taxon>
        <taxon>Pseudomonadati</taxon>
        <taxon>Pseudomonadota</taxon>
        <taxon>Gammaproteobacteria</taxon>
        <taxon>Pasteurellales</taxon>
        <taxon>Pasteurellaceae</taxon>
        <taxon>Caviibacterium</taxon>
    </lineage>
</organism>
<dbReference type="OrthoDB" id="9795766at2"/>
<keyword evidence="2" id="KW-0238">DNA-binding</keyword>
<dbReference type="PANTHER" id="PTHR40516:SF1">
    <property type="entry name" value="ANTITOXIN CHPS-RELATED"/>
    <property type="match status" value="1"/>
</dbReference>
<dbReference type="SMART" id="SM00966">
    <property type="entry name" value="SpoVT_AbrB"/>
    <property type="match status" value="1"/>
</dbReference>
<name>A0A2M8RYU5_9PAST</name>
<dbReference type="InterPro" id="IPR037914">
    <property type="entry name" value="SpoVT-AbrB_sf"/>
</dbReference>
<dbReference type="Gene3D" id="2.10.260.10">
    <property type="match status" value="1"/>
</dbReference>
<dbReference type="AlphaFoldDB" id="A0A2M8RYU5"/>
<dbReference type="SUPFAM" id="SSF89447">
    <property type="entry name" value="AbrB/MazE/MraZ-like"/>
    <property type="match status" value="1"/>
</dbReference>
<keyword evidence="3" id="KW-1185">Reference proteome</keyword>
<feature type="domain" description="SpoVT-AbrB" evidence="1">
    <location>
        <begin position="21"/>
        <end position="66"/>
    </location>
</feature>
<dbReference type="GO" id="GO:0097351">
    <property type="term" value="F:toxin sequestering activity"/>
    <property type="evidence" value="ECO:0007669"/>
    <property type="project" value="InterPro"/>
</dbReference>
<evidence type="ECO:0000259" key="1">
    <source>
        <dbReference type="SMART" id="SM00966"/>
    </source>
</evidence>
<reference evidence="2 3" key="1">
    <citation type="submission" date="2017-11" db="EMBL/GenBank/DDBJ databases">
        <title>Reclassification of Bisgaard taxon 5 as Caviibacterium pharyngocola gen. nov., sp. nov.</title>
        <authorList>
            <person name="Christensen H."/>
        </authorList>
    </citation>
    <scope>NUCLEOTIDE SEQUENCE [LARGE SCALE GENOMIC DNA]</scope>
    <source>
        <strain evidence="2 3">7_3</strain>
    </source>
</reference>
<dbReference type="InterPro" id="IPR039052">
    <property type="entry name" value="Antitox_PemI-like"/>
</dbReference>
<dbReference type="PANTHER" id="PTHR40516">
    <property type="entry name" value="ANTITOXIN CHPS-RELATED"/>
    <property type="match status" value="1"/>
</dbReference>
<dbReference type="InterPro" id="IPR007159">
    <property type="entry name" value="SpoVT-AbrB_dom"/>
</dbReference>